<organism evidence="2 3">
    <name type="scientific">Sphaceloma murrayae</name>
    <dbReference type="NCBI Taxonomy" id="2082308"/>
    <lineage>
        <taxon>Eukaryota</taxon>
        <taxon>Fungi</taxon>
        <taxon>Dikarya</taxon>
        <taxon>Ascomycota</taxon>
        <taxon>Pezizomycotina</taxon>
        <taxon>Dothideomycetes</taxon>
        <taxon>Dothideomycetidae</taxon>
        <taxon>Myriangiales</taxon>
        <taxon>Elsinoaceae</taxon>
        <taxon>Sphaceloma</taxon>
    </lineage>
</organism>
<dbReference type="EMBL" id="NKHZ01000032">
    <property type="protein sequence ID" value="PNS19352.1"/>
    <property type="molecule type" value="Genomic_DNA"/>
</dbReference>
<dbReference type="OrthoDB" id="5396786at2759"/>
<feature type="compositionally biased region" description="Polar residues" evidence="1">
    <location>
        <begin position="219"/>
        <end position="228"/>
    </location>
</feature>
<gene>
    <name evidence="2" type="ORF">CAC42_2529</name>
</gene>
<accession>A0A2K1QWB7</accession>
<dbReference type="STRING" id="2082308.A0A2K1QWB7"/>
<evidence type="ECO:0000313" key="2">
    <source>
        <dbReference type="EMBL" id="PNS19352.1"/>
    </source>
</evidence>
<dbReference type="PANTHER" id="PTHR28020">
    <property type="entry name" value="YAP1-BINDING PROTEIN 1-RELATED"/>
    <property type="match status" value="1"/>
</dbReference>
<dbReference type="GO" id="GO:0034599">
    <property type="term" value="P:cellular response to oxidative stress"/>
    <property type="evidence" value="ECO:0007669"/>
    <property type="project" value="InterPro"/>
</dbReference>
<protein>
    <recommendedName>
        <fullName evidence="4">YAP1-binding protein 2</fullName>
    </recommendedName>
</protein>
<evidence type="ECO:0008006" key="4">
    <source>
        <dbReference type="Google" id="ProtNLM"/>
    </source>
</evidence>
<dbReference type="Proteomes" id="UP000243797">
    <property type="component" value="Unassembled WGS sequence"/>
</dbReference>
<feature type="region of interest" description="Disordered" evidence="1">
    <location>
        <begin position="344"/>
        <end position="366"/>
    </location>
</feature>
<evidence type="ECO:0000256" key="1">
    <source>
        <dbReference type="SAM" id="MobiDB-lite"/>
    </source>
</evidence>
<keyword evidence="3" id="KW-1185">Reference proteome</keyword>
<dbReference type="AlphaFoldDB" id="A0A2K1QWB7"/>
<feature type="region of interest" description="Disordered" evidence="1">
    <location>
        <begin position="212"/>
        <end position="252"/>
    </location>
</feature>
<proteinExistence type="predicted"/>
<dbReference type="Pfam" id="PF08568">
    <property type="entry name" value="Kinetochor_Ybp2"/>
    <property type="match status" value="1"/>
</dbReference>
<comment type="caution">
    <text evidence="2">The sequence shown here is derived from an EMBL/GenBank/DDBJ whole genome shotgun (WGS) entry which is preliminary data.</text>
</comment>
<name>A0A2K1QWB7_9PEZI</name>
<dbReference type="GO" id="GO:0005737">
    <property type="term" value="C:cytoplasm"/>
    <property type="evidence" value="ECO:0007669"/>
    <property type="project" value="TreeGrafter"/>
</dbReference>
<dbReference type="PANTHER" id="PTHR28020:SF1">
    <property type="entry name" value="YAP1-BINDING PROTEIN 1-RELATED"/>
    <property type="match status" value="1"/>
</dbReference>
<dbReference type="InParanoid" id="A0A2K1QWB7"/>
<evidence type="ECO:0000313" key="3">
    <source>
        <dbReference type="Proteomes" id="UP000243797"/>
    </source>
</evidence>
<reference evidence="2 3" key="1">
    <citation type="submission" date="2017-06" db="EMBL/GenBank/DDBJ databases">
        <title>Draft genome sequence of a variant of Elsinoe murrayae.</title>
        <authorList>
            <person name="Cheng Q."/>
        </authorList>
    </citation>
    <scope>NUCLEOTIDE SEQUENCE [LARGE SCALE GENOMIC DNA]</scope>
    <source>
        <strain evidence="2 3">CQ-2017a</strain>
    </source>
</reference>
<feature type="region of interest" description="Disordered" evidence="1">
    <location>
        <begin position="118"/>
        <end position="139"/>
    </location>
</feature>
<dbReference type="InterPro" id="IPR013877">
    <property type="entry name" value="YAP-bd/ALF4/Glomulin"/>
</dbReference>
<dbReference type="InterPro" id="IPR040347">
    <property type="entry name" value="YBP1/2"/>
</dbReference>
<sequence length="687" mass="75121">MATDGTGNPLIEALPPNTDYLTYLTVIEYNLTPELLPTLHEVLQDTKLTVNIGWDLVHLLLPLLPASQQCLQDIARLGNPREVILKVTECLRLIDFQGLEPDFDDEQGAGPSLDADSYQHPHTTAAVDQSGHGGAESTQAVEVVPTPLPVDQFICLLSMLSILHPRVKTQYPSRFLSTSLQAVLHAFSHSVSHREELVSFILRFIKDIGGTKRPHLPPRTSSSQITATKSKERAPDPEPDTEADAPPLSESDMQTRLLQSLLTFVLEEYMLRLTSSEDVPGLAWSSRLQEKLHPERTVPGRPSFTDKFERQPDLKRRLTTIGEILALSQDLGIKTDEILKVAQANEQPHSRGGPTESEPPKTAADIPYSKSGSLLLYVARIMRKMLYSAPSGVDVLTIFPAHQQLLSSFVSGSSTNGAMIGSEPEALLDALLTLAVMAIEKNEVGQPPDAEAFNRYLQSVSLISSNCPSPSLRFVAYYLTTTILRSNPSDIERLAFIRDTLEHCPFDNLKVAAVSWIKGETIEANETRGSPRPSTAGGTAGLEHESQDKASIFATPVALDTLSPYLFPDLTHDLSGPSISDSWMTFDQNLQFYLASLNFYFLLVSADHLTKGLNIGNLHTNSDIGGSFLGPLKEASTRFQEAAKSGGELAQVWKEDGSVDTQLAKLQLLDATLEKVTQGVAKLNATS</sequence>